<dbReference type="InterPro" id="IPR037883">
    <property type="entry name" value="Knr4/Smi1-like_sf"/>
</dbReference>
<accession>A0A919ESX6</accession>
<dbReference type="SUPFAM" id="SSF160631">
    <property type="entry name" value="SMI1/KNR4-like"/>
    <property type="match status" value="1"/>
</dbReference>
<evidence type="ECO:0000256" key="1">
    <source>
        <dbReference type="SAM" id="MobiDB-lite"/>
    </source>
</evidence>
<evidence type="ECO:0000313" key="3">
    <source>
        <dbReference type="EMBL" id="GHG23818.1"/>
    </source>
</evidence>
<comment type="caution">
    <text evidence="3">The sequence shown here is derived from an EMBL/GenBank/DDBJ whole genome shotgun (WGS) entry which is preliminary data.</text>
</comment>
<dbReference type="RefSeq" id="WP_190044311.1">
    <property type="nucleotide sequence ID" value="NZ_BNBE01000004.1"/>
</dbReference>
<sequence>MKIDWRTEYPRLLGGRRSGFFDPDIMRREGFPLQRRLTETDLREAEGELGITFPSEYREHLLRRGNPERGFNRLWRGPRGWGWYGDTQTNYELLTEPFPHPDSYRVADDDLDEHEPPREDTEAWEAWDDECGVLEERKTAGAVYLQEGGCVLHPPRRHRSSPRRDVVRRPRHLRADPPPEMGRSARVLHGVGRAGHEPDPVVNQEAY</sequence>
<evidence type="ECO:0000313" key="4">
    <source>
        <dbReference type="Proteomes" id="UP000632849"/>
    </source>
</evidence>
<organism evidence="3 4">
    <name type="scientific">Streptomyces filamentosus</name>
    <name type="common">Streptomyces roseosporus</name>
    <dbReference type="NCBI Taxonomy" id="67294"/>
    <lineage>
        <taxon>Bacteria</taxon>
        <taxon>Bacillati</taxon>
        <taxon>Actinomycetota</taxon>
        <taxon>Actinomycetes</taxon>
        <taxon>Kitasatosporales</taxon>
        <taxon>Streptomycetaceae</taxon>
        <taxon>Streptomyces</taxon>
    </lineage>
</organism>
<gene>
    <name evidence="3" type="ORF">GCM10017667_69130</name>
</gene>
<reference evidence="3" key="2">
    <citation type="submission" date="2020-09" db="EMBL/GenBank/DDBJ databases">
        <authorList>
            <person name="Sun Q."/>
            <person name="Ohkuma M."/>
        </authorList>
    </citation>
    <scope>NUCLEOTIDE SEQUENCE</scope>
    <source>
        <strain evidence="3">JCM 4122</strain>
    </source>
</reference>
<protein>
    <recommendedName>
        <fullName evidence="2">Knr4/Smi1-like domain-containing protein</fullName>
    </recommendedName>
</protein>
<reference evidence="3" key="1">
    <citation type="journal article" date="2014" name="Int. J. Syst. Evol. Microbiol.">
        <title>Complete genome sequence of Corynebacterium casei LMG S-19264T (=DSM 44701T), isolated from a smear-ripened cheese.</title>
        <authorList>
            <consortium name="US DOE Joint Genome Institute (JGI-PGF)"/>
            <person name="Walter F."/>
            <person name="Albersmeier A."/>
            <person name="Kalinowski J."/>
            <person name="Ruckert C."/>
        </authorList>
    </citation>
    <scope>NUCLEOTIDE SEQUENCE</scope>
    <source>
        <strain evidence="3">JCM 4122</strain>
    </source>
</reference>
<dbReference type="Pfam" id="PF09346">
    <property type="entry name" value="SMI1_KNR4"/>
    <property type="match status" value="1"/>
</dbReference>
<dbReference type="AlphaFoldDB" id="A0A919ESX6"/>
<dbReference type="EMBL" id="BNBE01000004">
    <property type="protein sequence ID" value="GHG23818.1"/>
    <property type="molecule type" value="Genomic_DNA"/>
</dbReference>
<feature type="domain" description="Knr4/Smi1-like" evidence="2">
    <location>
        <begin position="37"/>
        <end position="82"/>
    </location>
</feature>
<proteinExistence type="predicted"/>
<dbReference type="InterPro" id="IPR018958">
    <property type="entry name" value="Knr4/Smi1-like_dom"/>
</dbReference>
<feature type="compositionally biased region" description="Basic and acidic residues" evidence="1">
    <location>
        <begin position="162"/>
        <end position="177"/>
    </location>
</feature>
<dbReference type="Proteomes" id="UP000632849">
    <property type="component" value="Unassembled WGS sequence"/>
</dbReference>
<feature type="region of interest" description="Disordered" evidence="1">
    <location>
        <begin position="153"/>
        <end position="184"/>
    </location>
</feature>
<name>A0A919ESX6_STRFL</name>
<evidence type="ECO:0000259" key="2">
    <source>
        <dbReference type="Pfam" id="PF09346"/>
    </source>
</evidence>
<keyword evidence="4" id="KW-1185">Reference proteome</keyword>